<dbReference type="InParanoid" id="A0A3Q3ETC7"/>
<dbReference type="SUPFAM" id="SSF56436">
    <property type="entry name" value="C-type lectin-like"/>
    <property type="match status" value="1"/>
</dbReference>
<dbReference type="Proteomes" id="UP000261660">
    <property type="component" value="Unplaced"/>
</dbReference>
<dbReference type="STRING" id="56723.ENSLBEP00000009482"/>
<keyword evidence="3" id="KW-1185">Reference proteome</keyword>
<reference evidence="2" key="2">
    <citation type="submission" date="2025-09" db="UniProtKB">
        <authorList>
            <consortium name="Ensembl"/>
        </authorList>
    </citation>
    <scope>IDENTIFICATION</scope>
</reference>
<sequence length="167" mass="19486">PESFFFNLCQTIVYKAGRTVVDIGFEFKDPSLYMHRQFHYINLKMTWADAQHYCRDKYTDLATIESVSDISRLNRPGISKAWIGLHDDPEAWKMTMGNETISWRWSTTGVTSKTGYYSWQINQPDNGPRAESCVQATADGKWDAVNCYRRWYFVCYTAKQLYQCIAV</sequence>
<evidence type="ECO:0000313" key="3">
    <source>
        <dbReference type="Proteomes" id="UP000261660"/>
    </source>
</evidence>
<reference evidence="2" key="1">
    <citation type="submission" date="2025-08" db="UniProtKB">
        <authorList>
            <consortium name="Ensembl"/>
        </authorList>
    </citation>
    <scope>IDENTIFICATION</scope>
</reference>
<dbReference type="PANTHER" id="PTHR45784">
    <property type="entry name" value="C-TYPE LECTIN DOMAIN FAMILY 20 MEMBER A-RELATED"/>
    <property type="match status" value="1"/>
</dbReference>
<accession>A0A3Q3ETC7</accession>
<dbReference type="Pfam" id="PF00059">
    <property type="entry name" value="Lectin_C"/>
    <property type="match status" value="1"/>
</dbReference>
<feature type="domain" description="C-type lectin" evidence="1">
    <location>
        <begin position="33"/>
        <end position="156"/>
    </location>
</feature>
<protein>
    <recommendedName>
        <fullName evidence="1">C-type lectin domain-containing protein</fullName>
    </recommendedName>
</protein>
<dbReference type="Ensembl" id="ENSLBET00000010002.1">
    <property type="protein sequence ID" value="ENSLBEP00000009482.1"/>
    <property type="gene ID" value="ENSLBEG00000007346.1"/>
</dbReference>
<dbReference type="GeneTree" id="ENSGT01140000282638"/>
<organism evidence="2 3">
    <name type="scientific">Labrus bergylta</name>
    <name type="common">ballan wrasse</name>
    <dbReference type="NCBI Taxonomy" id="56723"/>
    <lineage>
        <taxon>Eukaryota</taxon>
        <taxon>Metazoa</taxon>
        <taxon>Chordata</taxon>
        <taxon>Craniata</taxon>
        <taxon>Vertebrata</taxon>
        <taxon>Euteleostomi</taxon>
        <taxon>Actinopterygii</taxon>
        <taxon>Neopterygii</taxon>
        <taxon>Teleostei</taxon>
        <taxon>Neoteleostei</taxon>
        <taxon>Acanthomorphata</taxon>
        <taxon>Eupercaria</taxon>
        <taxon>Labriformes</taxon>
        <taxon>Labridae</taxon>
        <taxon>Labrus</taxon>
    </lineage>
</organism>
<dbReference type="Gene3D" id="3.10.100.10">
    <property type="entry name" value="Mannose-Binding Protein A, subunit A"/>
    <property type="match status" value="1"/>
</dbReference>
<dbReference type="AlphaFoldDB" id="A0A3Q3ETC7"/>
<name>A0A3Q3ETC7_9LABR</name>
<proteinExistence type="predicted"/>
<evidence type="ECO:0000259" key="1">
    <source>
        <dbReference type="PROSITE" id="PS50041"/>
    </source>
</evidence>
<dbReference type="SMART" id="SM00034">
    <property type="entry name" value="CLECT"/>
    <property type="match status" value="1"/>
</dbReference>
<dbReference type="PROSITE" id="PS50041">
    <property type="entry name" value="C_TYPE_LECTIN_2"/>
    <property type="match status" value="1"/>
</dbReference>
<dbReference type="InterPro" id="IPR016187">
    <property type="entry name" value="CTDL_fold"/>
</dbReference>
<evidence type="ECO:0000313" key="2">
    <source>
        <dbReference type="Ensembl" id="ENSLBEP00000009482.1"/>
    </source>
</evidence>
<dbReference type="InterPro" id="IPR016186">
    <property type="entry name" value="C-type_lectin-like/link_sf"/>
</dbReference>
<dbReference type="InterPro" id="IPR001304">
    <property type="entry name" value="C-type_lectin-like"/>
</dbReference>
<dbReference type="PANTHER" id="PTHR45784:SF3">
    <property type="entry name" value="C-TYPE LECTIN DOMAIN FAMILY 4 MEMBER K-LIKE-RELATED"/>
    <property type="match status" value="1"/>
</dbReference>